<evidence type="ECO:0000256" key="2">
    <source>
        <dbReference type="ARBA" id="ARBA00005992"/>
    </source>
</evidence>
<dbReference type="EMBL" id="CP011371">
    <property type="protein sequence ID" value="AKJ27384.1"/>
    <property type="molecule type" value="Genomic_DNA"/>
</dbReference>
<dbReference type="Proteomes" id="UP000035352">
    <property type="component" value="Chromosome"/>
</dbReference>
<dbReference type="GO" id="GO:0004180">
    <property type="term" value="F:carboxypeptidase activity"/>
    <property type="evidence" value="ECO:0007669"/>
    <property type="project" value="UniProtKB-ARBA"/>
</dbReference>
<dbReference type="PANTHER" id="PTHR36699:SF1">
    <property type="entry name" value="L,D-TRANSPEPTIDASE YAFK-RELATED"/>
    <property type="match status" value="1"/>
</dbReference>
<dbReference type="InterPro" id="IPR038063">
    <property type="entry name" value="Transpep_catalytic_dom"/>
</dbReference>
<dbReference type="SUPFAM" id="SSF141523">
    <property type="entry name" value="L,D-transpeptidase catalytic domain-like"/>
    <property type="match status" value="1"/>
</dbReference>
<dbReference type="GO" id="GO:0009252">
    <property type="term" value="P:peptidoglycan biosynthetic process"/>
    <property type="evidence" value="ECO:0007669"/>
    <property type="project" value="UniProtKB-UniPathway"/>
</dbReference>
<dbReference type="GO" id="GO:0008360">
    <property type="term" value="P:regulation of cell shape"/>
    <property type="evidence" value="ECO:0007669"/>
    <property type="project" value="UniProtKB-UniRule"/>
</dbReference>
<dbReference type="InterPro" id="IPR005490">
    <property type="entry name" value="LD_TPept_cat_dom"/>
</dbReference>
<protein>
    <submittedName>
        <fullName evidence="9">Inner membrane protein</fullName>
    </submittedName>
</protein>
<keyword evidence="10" id="KW-1185">Reference proteome</keyword>
<keyword evidence="5 7" id="KW-0573">Peptidoglycan synthesis</keyword>
<dbReference type="PANTHER" id="PTHR36699">
    <property type="entry name" value="LD-TRANSPEPTIDASE"/>
    <property type="match status" value="1"/>
</dbReference>
<comment type="similarity">
    <text evidence="2">Belongs to the YkuD family.</text>
</comment>
<feature type="domain" description="L,D-TPase catalytic" evidence="8">
    <location>
        <begin position="78"/>
        <end position="209"/>
    </location>
</feature>
<proteinExistence type="inferred from homology"/>
<dbReference type="RefSeq" id="WP_047193495.1">
    <property type="nucleotide sequence ID" value="NZ_CP011371.1"/>
</dbReference>
<dbReference type="GO" id="GO:0016740">
    <property type="term" value="F:transferase activity"/>
    <property type="evidence" value="ECO:0007669"/>
    <property type="project" value="UniProtKB-KW"/>
</dbReference>
<dbReference type="Pfam" id="PF03734">
    <property type="entry name" value="YkuD"/>
    <property type="match status" value="1"/>
</dbReference>
<evidence type="ECO:0000256" key="1">
    <source>
        <dbReference type="ARBA" id="ARBA00004752"/>
    </source>
</evidence>
<keyword evidence="6 7" id="KW-0961">Cell wall biogenesis/degradation</keyword>
<accession>A0A0G3BDC2</accession>
<evidence type="ECO:0000256" key="4">
    <source>
        <dbReference type="ARBA" id="ARBA00022960"/>
    </source>
</evidence>
<sequence>MTLVALRRWVVGVSVLAVLLLALALALEPVRGLLAYSWGKVRGGYTLQERLAQYGPDVAGRLRPAFERAGVPYPPHEVAYLSFKDTRRLEVYARASKAQPWRYIKHYPVRAASGELGPKLIEGDRQVPEGQYRAVYLNPNSRFHLSIRLDYPNTFDRRMAATDGRARLGGDIMIHGGAASIGCLAMGDPAAEDLFVLAALVSKERVQVLISPTDFRMVSNRVAPVDRPAWVGSLYEGLRAALAAFPREAAR</sequence>
<keyword evidence="3" id="KW-0808">Transferase</keyword>
<dbReference type="UniPathway" id="UPA00219"/>
<feature type="active site" description="Proton donor/acceptor" evidence="7">
    <location>
        <position position="175"/>
    </location>
</feature>
<dbReference type="KEGG" id="pbh:AAW51_0693"/>
<organism evidence="9 10">
    <name type="scientific">Caldimonas brevitalea</name>
    <dbReference type="NCBI Taxonomy" id="413882"/>
    <lineage>
        <taxon>Bacteria</taxon>
        <taxon>Pseudomonadati</taxon>
        <taxon>Pseudomonadota</taxon>
        <taxon>Betaproteobacteria</taxon>
        <taxon>Burkholderiales</taxon>
        <taxon>Sphaerotilaceae</taxon>
        <taxon>Caldimonas</taxon>
    </lineage>
</organism>
<name>A0A0G3BDC2_9BURK</name>
<dbReference type="STRING" id="413882.AAW51_0693"/>
<evidence type="ECO:0000313" key="9">
    <source>
        <dbReference type="EMBL" id="AKJ27384.1"/>
    </source>
</evidence>
<comment type="pathway">
    <text evidence="1 7">Cell wall biogenesis; peptidoglycan biosynthesis.</text>
</comment>
<evidence type="ECO:0000256" key="3">
    <source>
        <dbReference type="ARBA" id="ARBA00022679"/>
    </source>
</evidence>
<keyword evidence="4 7" id="KW-0133">Cell shape</keyword>
<dbReference type="AlphaFoldDB" id="A0A0G3BDC2"/>
<evidence type="ECO:0000256" key="7">
    <source>
        <dbReference type="PROSITE-ProRule" id="PRU01373"/>
    </source>
</evidence>
<dbReference type="PATRIC" id="fig|413882.6.peg.732"/>
<dbReference type="GO" id="GO:0071555">
    <property type="term" value="P:cell wall organization"/>
    <property type="evidence" value="ECO:0007669"/>
    <property type="project" value="UniProtKB-UniRule"/>
</dbReference>
<dbReference type="OrthoDB" id="9809748at2"/>
<dbReference type="CDD" id="cd16913">
    <property type="entry name" value="YkuD_like"/>
    <property type="match status" value="1"/>
</dbReference>
<reference evidence="9 10" key="1">
    <citation type="submission" date="2015-05" db="EMBL/GenBank/DDBJ databases">
        <authorList>
            <person name="Tang B."/>
            <person name="Yu Y."/>
        </authorList>
    </citation>
    <scope>NUCLEOTIDE SEQUENCE [LARGE SCALE GENOMIC DNA]</scope>
    <source>
        <strain evidence="9 10">DSM 7029</strain>
    </source>
</reference>
<evidence type="ECO:0000256" key="5">
    <source>
        <dbReference type="ARBA" id="ARBA00022984"/>
    </source>
</evidence>
<evidence type="ECO:0000256" key="6">
    <source>
        <dbReference type="ARBA" id="ARBA00023316"/>
    </source>
</evidence>
<feature type="active site" description="Nucleophile" evidence="7">
    <location>
        <position position="183"/>
    </location>
</feature>
<gene>
    <name evidence="9" type="ORF">AAW51_0693</name>
</gene>
<evidence type="ECO:0000259" key="8">
    <source>
        <dbReference type="PROSITE" id="PS52029"/>
    </source>
</evidence>
<evidence type="ECO:0000313" key="10">
    <source>
        <dbReference type="Proteomes" id="UP000035352"/>
    </source>
</evidence>
<dbReference type="PROSITE" id="PS52029">
    <property type="entry name" value="LD_TPASE"/>
    <property type="match status" value="1"/>
</dbReference>